<keyword evidence="3" id="KW-1185">Reference proteome</keyword>
<comment type="caution">
    <text evidence="2">The sequence shown here is derived from an EMBL/GenBank/DDBJ whole genome shotgun (WGS) entry which is preliminary data.</text>
</comment>
<evidence type="ECO:0000313" key="3">
    <source>
        <dbReference type="Proteomes" id="UP001321473"/>
    </source>
</evidence>
<sequence>MDPVALLTSTQTTSERSTAALRSSYQRLLLTQFGQVQEQPRTAMPLCRLMLLVTLLQQAPAGSSNAPAASGAAAAHTTAEEVTVGDSGRAPRGRMALLEKTLEDENVTRAALVREEHEVKLQLFREYHESVLKERQHLLS</sequence>
<accession>A0AAQ4E306</accession>
<dbReference type="Proteomes" id="UP001321473">
    <property type="component" value="Unassembled WGS sequence"/>
</dbReference>
<reference evidence="2 3" key="1">
    <citation type="journal article" date="2023" name="Arcadia Sci">
        <title>De novo assembly of a long-read Amblyomma americanum tick genome.</title>
        <authorList>
            <person name="Chou S."/>
            <person name="Poskanzer K.E."/>
            <person name="Rollins M."/>
            <person name="Thuy-Boun P.S."/>
        </authorList>
    </citation>
    <scope>NUCLEOTIDE SEQUENCE [LARGE SCALE GENOMIC DNA]</scope>
    <source>
        <strain evidence="2">F_SG_1</strain>
        <tissue evidence="2">Salivary glands</tissue>
    </source>
</reference>
<name>A0AAQ4E306_AMBAM</name>
<organism evidence="2 3">
    <name type="scientific">Amblyomma americanum</name>
    <name type="common">Lone star tick</name>
    <dbReference type="NCBI Taxonomy" id="6943"/>
    <lineage>
        <taxon>Eukaryota</taxon>
        <taxon>Metazoa</taxon>
        <taxon>Ecdysozoa</taxon>
        <taxon>Arthropoda</taxon>
        <taxon>Chelicerata</taxon>
        <taxon>Arachnida</taxon>
        <taxon>Acari</taxon>
        <taxon>Parasitiformes</taxon>
        <taxon>Ixodida</taxon>
        <taxon>Ixodoidea</taxon>
        <taxon>Ixodidae</taxon>
        <taxon>Amblyomminae</taxon>
        <taxon>Amblyomma</taxon>
    </lineage>
</organism>
<evidence type="ECO:0000256" key="1">
    <source>
        <dbReference type="SAM" id="MobiDB-lite"/>
    </source>
</evidence>
<evidence type="ECO:0000313" key="2">
    <source>
        <dbReference type="EMBL" id="KAK8769091.1"/>
    </source>
</evidence>
<dbReference type="AlphaFoldDB" id="A0AAQ4E306"/>
<proteinExistence type="predicted"/>
<feature type="compositionally biased region" description="Low complexity" evidence="1">
    <location>
        <begin position="63"/>
        <end position="75"/>
    </location>
</feature>
<gene>
    <name evidence="2" type="ORF">V5799_014444</name>
</gene>
<protein>
    <submittedName>
        <fullName evidence="2">Uncharacterized protein</fullName>
    </submittedName>
</protein>
<feature type="region of interest" description="Disordered" evidence="1">
    <location>
        <begin position="63"/>
        <end position="91"/>
    </location>
</feature>
<dbReference type="EMBL" id="JARKHS020023099">
    <property type="protein sequence ID" value="KAK8769091.1"/>
    <property type="molecule type" value="Genomic_DNA"/>
</dbReference>